<sequence>MSLPPGRALELPGRGQTFIREVQGPPGAPTIFLLHGWTATADLNWFTVFDTLGEHFRIIAPDHRGHGKGINSKSPFRLEDCADDVAAIADVLGINTFIPVGYSMGGTIAQLVWKRHESRVRGLVLCSTAASFAVSREERLSFLGLTGLAVLARLTSKQTIEWLTEQLYMQRKGEGLEPWAIEQMASHDWRKILEAGSAIGNFDSTSWLKDVDVPASVVITTQDQVVAVDRQQRLLNLLDDVDAHFIDGAHNAIYTDHPTYVPLLLSAITSVHQRSKLLL</sequence>
<dbReference type="Proteomes" id="UP000051017">
    <property type="component" value="Unassembled WGS sequence"/>
</dbReference>
<dbReference type="InterPro" id="IPR000073">
    <property type="entry name" value="AB_hydrolase_1"/>
</dbReference>
<dbReference type="SUPFAM" id="SSF53474">
    <property type="entry name" value="alpha/beta-Hydrolases"/>
    <property type="match status" value="1"/>
</dbReference>
<feature type="domain" description="AB hydrolase-1" evidence="1">
    <location>
        <begin position="29"/>
        <end position="137"/>
    </location>
</feature>
<reference evidence="2 3" key="1">
    <citation type="submission" date="2015-10" db="EMBL/GenBank/DDBJ databases">
        <title>Metagenome-Assembled Genomes uncover a global brackish microbiome.</title>
        <authorList>
            <person name="Hugerth L.W."/>
            <person name="Larsson J."/>
            <person name="Alneberg J."/>
            <person name="Lindh M.V."/>
            <person name="Legrand C."/>
            <person name="Pinhassi J."/>
            <person name="Andersson A.F."/>
        </authorList>
    </citation>
    <scope>NUCLEOTIDE SEQUENCE [LARGE SCALE GENOMIC DNA]</scope>
    <source>
        <strain evidence="2">BACL6 MAG-120924-bin43</strain>
    </source>
</reference>
<proteinExistence type="predicted"/>
<comment type="caution">
    <text evidence="2">The sequence shown here is derived from an EMBL/GenBank/DDBJ whole genome shotgun (WGS) entry which is preliminary data.</text>
</comment>
<dbReference type="PRINTS" id="PR00111">
    <property type="entry name" value="ABHYDROLASE"/>
</dbReference>
<dbReference type="PANTHER" id="PTHR43798:SF33">
    <property type="entry name" value="HYDROLASE, PUTATIVE (AFU_ORTHOLOGUE AFUA_2G14860)-RELATED"/>
    <property type="match status" value="1"/>
</dbReference>
<gene>
    <name evidence="2" type="ORF">ABR75_07575</name>
</gene>
<dbReference type="GO" id="GO:0003824">
    <property type="term" value="F:catalytic activity"/>
    <property type="evidence" value="ECO:0007669"/>
    <property type="project" value="UniProtKB-ARBA"/>
</dbReference>
<dbReference type="InterPro" id="IPR029058">
    <property type="entry name" value="AB_hydrolase_fold"/>
</dbReference>
<dbReference type="AlphaFoldDB" id="A0A0R2QGN6"/>
<protein>
    <recommendedName>
        <fullName evidence="1">AB hydrolase-1 domain-containing protein</fullName>
    </recommendedName>
</protein>
<accession>A0A0R2QGN6</accession>
<evidence type="ECO:0000313" key="2">
    <source>
        <dbReference type="EMBL" id="KRO49308.1"/>
    </source>
</evidence>
<evidence type="ECO:0000313" key="3">
    <source>
        <dbReference type="Proteomes" id="UP000051017"/>
    </source>
</evidence>
<dbReference type="PANTHER" id="PTHR43798">
    <property type="entry name" value="MONOACYLGLYCEROL LIPASE"/>
    <property type="match status" value="1"/>
</dbReference>
<dbReference type="EMBL" id="LIBJ01000021">
    <property type="protein sequence ID" value="KRO49308.1"/>
    <property type="molecule type" value="Genomic_DNA"/>
</dbReference>
<evidence type="ECO:0000259" key="1">
    <source>
        <dbReference type="Pfam" id="PF00561"/>
    </source>
</evidence>
<dbReference type="InterPro" id="IPR050266">
    <property type="entry name" value="AB_hydrolase_sf"/>
</dbReference>
<dbReference type="Pfam" id="PF00561">
    <property type="entry name" value="Abhydrolase_1"/>
    <property type="match status" value="1"/>
</dbReference>
<organism evidence="2 3">
    <name type="scientific">Acidimicrobiia bacterium BACL6 MAG-120924-bin43</name>
    <dbReference type="NCBI Taxonomy" id="1655583"/>
    <lineage>
        <taxon>Bacteria</taxon>
        <taxon>Bacillati</taxon>
        <taxon>Actinomycetota</taxon>
        <taxon>Acidimicrobiia</taxon>
        <taxon>acIV cluster</taxon>
    </lineage>
</organism>
<name>A0A0R2QGN6_9ACTN</name>
<dbReference type="GO" id="GO:0016020">
    <property type="term" value="C:membrane"/>
    <property type="evidence" value="ECO:0007669"/>
    <property type="project" value="TreeGrafter"/>
</dbReference>
<dbReference type="Gene3D" id="3.40.50.1820">
    <property type="entry name" value="alpha/beta hydrolase"/>
    <property type="match status" value="1"/>
</dbReference>